<dbReference type="AlphaFoldDB" id="A0A9E9ETS9"/>
<feature type="domain" description="NADH:quinone oxidoreductase/Mrp antiporter transmembrane" evidence="18">
    <location>
        <begin position="108"/>
        <end position="381"/>
    </location>
</feature>
<dbReference type="EMBL" id="MN787503">
    <property type="protein sequence ID" value="WAO28729.1"/>
    <property type="molecule type" value="Genomic_DNA"/>
</dbReference>
<dbReference type="GO" id="GO:0048039">
    <property type="term" value="F:ubiquinone binding"/>
    <property type="evidence" value="ECO:0007669"/>
    <property type="project" value="TreeGrafter"/>
</dbReference>
<feature type="transmembrane region" description="Helical" evidence="17">
    <location>
        <begin position="269"/>
        <end position="288"/>
    </location>
</feature>
<evidence type="ECO:0000256" key="9">
    <source>
        <dbReference type="ARBA" id="ARBA00022967"/>
    </source>
</evidence>
<feature type="transmembrane region" description="Helical" evidence="17">
    <location>
        <begin position="7"/>
        <end position="36"/>
    </location>
</feature>
<evidence type="ECO:0000256" key="7">
    <source>
        <dbReference type="ARBA" id="ARBA00022660"/>
    </source>
</evidence>
<reference evidence="20" key="1">
    <citation type="submission" date="2019-12" db="EMBL/GenBank/DDBJ databases">
        <title>Opimothrips tubulatus.</title>
        <authorList>
            <person name="Xie Y."/>
            <person name="Zhang H."/>
        </authorList>
    </citation>
    <scope>NUCLEOTIDE SEQUENCE</scope>
</reference>
<feature type="transmembrane region" description="Helical" evidence="17">
    <location>
        <begin position="209"/>
        <end position="229"/>
    </location>
</feature>
<evidence type="ECO:0000256" key="13">
    <source>
        <dbReference type="ARBA" id="ARBA00023075"/>
    </source>
</evidence>
<dbReference type="PANTHER" id="PTHR43507:SF20">
    <property type="entry name" value="NADH-UBIQUINONE OXIDOREDUCTASE CHAIN 4"/>
    <property type="match status" value="1"/>
</dbReference>
<geneLocation type="mitochondrion" evidence="20"/>
<keyword evidence="10 17" id="KW-0249">Electron transport</keyword>
<dbReference type="GO" id="GO:0015990">
    <property type="term" value="P:electron transport coupled proton transport"/>
    <property type="evidence" value="ECO:0007669"/>
    <property type="project" value="TreeGrafter"/>
</dbReference>
<evidence type="ECO:0000259" key="19">
    <source>
        <dbReference type="Pfam" id="PF01059"/>
    </source>
</evidence>
<evidence type="ECO:0000256" key="2">
    <source>
        <dbReference type="ARBA" id="ARBA00004225"/>
    </source>
</evidence>
<keyword evidence="14 17" id="KW-0496">Mitochondrion</keyword>
<organism evidence="20">
    <name type="scientific">Opimothrips tubulatus</name>
    <dbReference type="NCBI Taxonomy" id="2724111"/>
    <lineage>
        <taxon>Eukaryota</taxon>
        <taxon>Metazoa</taxon>
        <taxon>Ecdysozoa</taxon>
        <taxon>Arthropoda</taxon>
        <taxon>Hexapoda</taxon>
        <taxon>Insecta</taxon>
        <taxon>Pterygota</taxon>
        <taxon>Neoptera</taxon>
        <taxon>Paraneoptera</taxon>
        <taxon>Thysanoptera</taxon>
        <taxon>Terebrantia</taxon>
        <taxon>Thripoidea</taxon>
        <taxon>Thripidae</taxon>
        <taxon>Opimothrips</taxon>
    </lineage>
</organism>
<dbReference type="InterPro" id="IPR001750">
    <property type="entry name" value="ND/Mrp_TM"/>
</dbReference>
<evidence type="ECO:0000256" key="17">
    <source>
        <dbReference type="RuleBase" id="RU003297"/>
    </source>
</evidence>
<feature type="transmembrane region" description="Helical" evidence="17">
    <location>
        <begin position="110"/>
        <end position="129"/>
    </location>
</feature>
<dbReference type="GO" id="GO:0003954">
    <property type="term" value="F:NADH dehydrogenase activity"/>
    <property type="evidence" value="ECO:0007669"/>
    <property type="project" value="TreeGrafter"/>
</dbReference>
<evidence type="ECO:0000256" key="10">
    <source>
        <dbReference type="ARBA" id="ARBA00022982"/>
    </source>
</evidence>
<feature type="transmembrane region" description="Helical" evidence="17">
    <location>
        <begin position="179"/>
        <end position="197"/>
    </location>
</feature>
<feature type="transmembrane region" description="Helical" evidence="17">
    <location>
        <begin position="415"/>
        <end position="433"/>
    </location>
</feature>
<feature type="transmembrane region" description="Helical" evidence="17">
    <location>
        <begin position="56"/>
        <end position="80"/>
    </location>
</feature>
<evidence type="ECO:0000256" key="11">
    <source>
        <dbReference type="ARBA" id="ARBA00022989"/>
    </source>
</evidence>
<comment type="catalytic activity">
    <reaction evidence="16 17">
        <text>a ubiquinone + NADH + 5 H(+)(in) = a ubiquinol + NAD(+) + 4 H(+)(out)</text>
        <dbReference type="Rhea" id="RHEA:29091"/>
        <dbReference type="Rhea" id="RHEA-COMP:9565"/>
        <dbReference type="Rhea" id="RHEA-COMP:9566"/>
        <dbReference type="ChEBI" id="CHEBI:15378"/>
        <dbReference type="ChEBI" id="CHEBI:16389"/>
        <dbReference type="ChEBI" id="CHEBI:17976"/>
        <dbReference type="ChEBI" id="CHEBI:57540"/>
        <dbReference type="ChEBI" id="CHEBI:57945"/>
        <dbReference type="EC" id="7.1.1.2"/>
    </reaction>
</comment>
<feature type="domain" description="NADH:ubiquinone oxidoreductase chain 4 N-terminal" evidence="19">
    <location>
        <begin position="1"/>
        <end position="100"/>
    </location>
</feature>
<evidence type="ECO:0000259" key="18">
    <source>
        <dbReference type="Pfam" id="PF00361"/>
    </source>
</evidence>
<protein>
    <recommendedName>
        <fullName evidence="5 17">NADH-ubiquinone oxidoreductase chain 4</fullName>
        <ecNumber evidence="4 17">7.1.1.2</ecNumber>
    </recommendedName>
</protein>
<dbReference type="Pfam" id="PF00361">
    <property type="entry name" value="Proton_antipo_M"/>
    <property type="match status" value="1"/>
</dbReference>
<dbReference type="EC" id="7.1.1.2" evidence="4 17"/>
<gene>
    <name evidence="20" type="primary">nad4</name>
</gene>
<evidence type="ECO:0000256" key="8">
    <source>
        <dbReference type="ARBA" id="ARBA00022692"/>
    </source>
</evidence>
<dbReference type="InterPro" id="IPR000260">
    <property type="entry name" value="NADH4_N"/>
</dbReference>
<proteinExistence type="inferred from homology"/>
<dbReference type="GO" id="GO:0031966">
    <property type="term" value="C:mitochondrial membrane"/>
    <property type="evidence" value="ECO:0007669"/>
    <property type="project" value="UniProtKB-SubCell"/>
</dbReference>
<keyword evidence="11 17" id="KW-1133">Transmembrane helix</keyword>
<keyword evidence="9" id="KW-1278">Translocase</keyword>
<evidence type="ECO:0000256" key="4">
    <source>
        <dbReference type="ARBA" id="ARBA00012944"/>
    </source>
</evidence>
<sequence length="439" mass="51443">MLKMLTFILFLIHFIFLFNDWVLLVFGLCLCIFLVSMTNFNLDLMYINSMFLIDKFSIALVYLTLWIFVLSIISSVLIIWSEKNMLFMINIFSLMNVILMVFMVKKISTFFFMFESSLIFTLFLILGWGSKIERIKSGYYMFFYTLIGSLPLMVGIWKLKLLNFCMTFNMIEMFNVNGFFILFFFSGLMMKMPLFLFHSWLPKAHVEAPICGSMILAGILLKFGFYGVYRFNNIMKEDSLIYLLFFSISLLGGILSGLICFCQTDLKSLIAYSSVSHMSIIICSMFNFFNFGVFGSFMMSISHGFCSSCLFSLVNFNYERLNSRMVILNKGLLSMFPSLSFWWFMFCSFNMSCPPSLNLISEIFMFSSMYIFSKSSLIFIWVMPFISAVYSLYLFSFCQHGKFFLNLNFKLNFFLREYLICLLHSLPLALFILKMEMFI</sequence>
<evidence type="ECO:0000256" key="16">
    <source>
        <dbReference type="ARBA" id="ARBA00049551"/>
    </source>
</evidence>
<name>A0A9E9ETS9_9NEOP</name>
<comment type="similarity">
    <text evidence="3 17">Belongs to the complex I subunit 4 family.</text>
</comment>
<evidence type="ECO:0000256" key="15">
    <source>
        <dbReference type="ARBA" id="ARBA00023136"/>
    </source>
</evidence>
<evidence type="ECO:0000256" key="5">
    <source>
        <dbReference type="ARBA" id="ARBA00021006"/>
    </source>
</evidence>
<evidence type="ECO:0000256" key="3">
    <source>
        <dbReference type="ARBA" id="ARBA00009025"/>
    </source>
</evidence>
<evidence type="ECO:0000313" key="20">
    <source>
        <dbReference type="EMBL" id="WAO28729.1"/>
    </source>
</evidence>
<dbReference type="GO" id="GO:0042773">
    <property type="term" value="P:ATP synthesis coupled electron transport"/>
    <property type="evidence" value="ECO:0007669"/>
    <property type="project" value="InterPro"/>
</dbReference>
<feature type="transmembrane region" description="Helical" evidence="17">
    <location>
        <begin position="377"/>
        <end position="395"/>
    </location>
</feature>
<feature type="transmembrane region" description="Helical" evidence="17">
    <location>
        <begin position="87"/>
        <end position="104"/>
    </location>
</feature>
<evidence type="ECO:0000256" key="1">
    <source>
        <dbReference type="ARBA" id="ARBA00003257"/>
    </source>
</evidence>
<feature type="transmembrane region" description="Helical" evidence="17">
    <location>
        <begin position="294"/>
        <end position="314"/>
    </location>
</feature>
<keyword evidence="13 17" id="KW-0830">Ubiquinone</keyword>
<feature type="transmembrane region" description="Helical" evidence="17">
    <location>
        <begin position="241"/>
        <end position="262"/>
    </location>
</feature>
<dbReference type="PRINTS" id="PR01437">
    <property type="entry name" value="NUOXDRDTASE4"/>
</dbReference>
<accession>A0A9E9ETS9</accession>
<keyword evidence="8 17" id="KW-0812">Transmembrane</keyword>
<keyword evidence="15 17" id="KW-0472">Membrane</keyword>
<dbReference type="PANTHER" id="PTHR43507">
    <property type="entry name" value="NADH-UBIQUINONE OXIDOREDUCTASE CHAIN 4"/>
    <property type="match status" value="1"/>
</dbReference>
<comment type="subcellular location">
    <subcellularLocation>
        <location evidence="2 17">Mitochondrion membrane</location>
        <topology evidence="2 17">Multi-pass membrane protein</topology>
    </subcellularLocation>
</comment>
<dbReference type="Pfam" id="PF01059">
    <property type="entry name" value="Oxidored_q5_N"/>
    <property type="match status" value="1"/>
</dbReference>
<evidence type="ECO:0000256" key="14">
    <source>
        <dbReference type="ARBA" id="ARBA00023128"/>
    </source>
</evidence>
<comment type="function">
    <text evidence="17">Core subunit of the mitochondrial membrane respiratory chain NADH dehydrogenase (Complex I) which catalyzes electron transfer from NADH through the respiratory chain, using ubiquinone as an electron acceptor. Essential for the catalytic activity and assembly of complex I.</text>
</comment>
<evidence type="ECO:0000256" key="12">
    <source>
        <dbReference type="ARBA" id="ARBA00023027"/>
    </source>
</evidence>
<keyword evidence="12 17" id="KW-0520">NAD</keyword>
<evidence type="ECO:0000256" key="6">
    <source>
        <dbReference type="ARBA" id="ARBA00022448"/>
    </source>
</evidence>
<dbReference type="GO" id="GO:0008137">
    <property type="term" value="F:NADH dehydrogenase (ubiquinone) activity"/>
    <property type="evidence" value="ECO:0007669"/>
    <property type="project" value="UniProtKB-UniRule"/>
</dbReference>
<keyword evidence="6 17" id="KW-0813">Transport</keyword>
<dbReference type="InterPro" id="IPR003918">
    <property type="entry name" value="NADH_UbQ_OxRdtase"/>
</dbReference>
<feature type="transmembrane region" description="Helical" evidence="17">
    <location>
        <begin position="141"/>
        <end position="159"/>
    </location>
</feature>
<keyword evidence="7 17" id="KW-0679">Respiratory chain</keyword>
<comment type="function">
    <text evidence="1">Core subunit of the mitochondrial membrane respiratory chain NADH dehydrogenase (Complex I) that is believed to belong to the minimal assembly required for catalysis. Complex I functions in the transfer of electrons from NADH to the respiratory chain. The immediate electron acceptor for the enzyme is believed to be ubiquinone.</text>
</comment>